<evidence type="ECO:0000256" key="1">
    <source>
        <dbReference type="SAM" id="Phobius"/>
    </source>
</evidence>
<proteinExistence type="predicted"/>
<gene>
    <name evidence="2" type="ORF">F900_01849</name>
</gene>
<protein>
    <submittedName>
        <fullName evidence="2">Uncharacterized protein</fullName>
    </submittedName>
</protein>
<keyword evidence="1" id="KW-0472">Membrane</keyword>
<dbReference type="RefSeq" id="WP_005216902.1">
    <property type="nucleotide sequence ID" value="NZ_KB850089.1"/>
</dbReference>
<sequence length="214" mass="24879">MKKISLLELIVIGVGTLAVCFTISKFVLCKFNMQTDFLSASATLFAATLAYKLFNDWRQQFKAEMIERLKDRLFTNFKNMEAIYSQLCVSVDQNRFGTPNDNDLLKTSLLAEKVNDNIDVLIVDFDFYEKIIIQYKFESLIQIFPQEVKINLKKIAVNLFCGHIEVTRVSQYITELGKYIDENNDFLEALKHKKQVNEDMQKILLKLIDEQKGH</sequence>
<reference evidence="2 3" key="1">
    <citation type="submission" date="2013-02" db="EMBL/GenBank/DDBJ databases">
        <title>The Genome Sequence of Acinetobacter sp. ANC 3862.</title>
        <authorList>
            <consortium name="The Broad Institute Genome Sequencing Platform"/>
            <consortium name="The Broad Institute Genome Sequencing Center for Infectious Disease"/>
            <person name="Cerqueira G."/>
            <person name="Feldgarden M."/>
            <person name="Courvalin P."/>
            <person name="Perichon B."/>
            <person name="Grillot-Courvalin C."/>
            <person name="Clermont D."/>
            <person name="Rocha E."/>
            <person name="Yoon E.-J."/>
            <person name="Nemec A."/>
            <person name="Walker B."/>
            <person name="Young S.K."/>
            <person name="Zeng Q."/>
            <person name="Gargeya S."/>
            <person name="Fitzgerald M."/>
            <person name="Haas B."/>
            <person name="Abouelleil A."/>
            <person name="Alvarado L."/>
            <person name="Arachchi H.M."/>
            <person name="Berlin A.M."/>
            <person name="Chapman S.B."/>
            <person name="Dewar J."/>
            <person name="Goldberg J."/>
            <person name="Griggs A."/>
            <person name="Gujja S."/>
            <person name="Hansen M."/>
            <person name="Howarth C."/>
            <person name="Imamovic A."/>
            <person name="Larimer J."/>
            <person name="McCowan C."/>
            <person name="Murphy C."/>
            <person name="Neiman D."/>
            <person name="Pearson M."/>
            <person name="Priest M."/>
            <person name="Roberts A."/>
            <person name="Saif S."/>
            <person name="Shea T."/>
            <person name="Sisk P."/>
            <person name="Sykes S."/>
            <person name="Wortman J."/>
            <person name="Nusbaum C."/>
            <person name="Birren B."/>
        </authorList>
    </citation>
    <scope>NUCLEOTIDE SEQUENCE [LARGE SCALE GENOMIC DNA]</scope>
    <source>
        <strain evidence="2 3">ANC 3862</strain>
    </source>
</reference>
<feature type="transmembrane region" description="Helical" evidence="1">
    <location>
        <begin position="7"/>
        <end position="28"/>
    </location>
</feature>
<dbReference type="HOGENOM" id="CLU_1286461_0_0_6"/>
<dbReference type="Proteomes" id="UP000013248">
    <property type="component" value="Unassembled WGS sequence"/>
</dbReference>
<evidence type="ECO:0000313" key="3">
    <source>
        <dbReference type="Proteomes" id="UP000013248"/>
    </source>
</evidence>
<name>N9NFS5_9GAMM</name>
<comment type="caution">
    <text evidence="2">The sequence shown here is derived from an EMBL/GenBank/DDBJ whole genome shotgun (WGS) entry which is preliminary data.</text>
</comment>
<keyword evidence="1" id="KW-1133">Transmembrane helix</keyword>
<dbReference type="PATRIC" id="fig|1217705.3.peg.1799"/>
<dbReference type="EMBL" id="APRP01000018">
    <property type="protein sequence ID" value="ENX00865.1"/>
    <property type="molecule type" value="Genomic_DNA"/>
</dbReference>
<accession>N9NFS5</accession>
<feature type="transmembrane region" description="Helical" evidence="1">
    <location>
        <begin position="34"/>
        <end position="54"/>
    </location>
</feature>
<organism evidence="2 3">
    <name type="scientific">Acinetobacter modestus</name>
    <dbReference type="NCBI Taxonomy" id="1776740"/>
    <lineage>
        <taxon>Bacteria</taxon>
        <taxon>Pseudomonadati</taxon>
        <taxon>Pseudomonadota</taxon>
        <taxon>Gammaproteobacteria</taxon>
        <taxon>Moraxellales</taxon>
        <taxon>Moraxellaceae</taxon>
        <taxon>Acinetobacter</taxon>
    </lineage>
</organism>
<evidence type="ECO:0000313" key="2">
    <source>
        <dbReference type="EMBL" id="ENX00865.1"/>
    </source>
</evidence>
<keyword evidence="1" id="KW-0812">Transmembrane</keyword>
<dbReference type="AlphaFoldDB" id="N9NFS5"/>